<dbReference type="PANTHER" id="PTHR40072:SF1">
    <property type="entry name" value="MOLYBDOPTERIN-GUANINE DINUCLEOTIDE BIOSYNTHESIS ADAPTER PROTEIN"/>
    <property type="match status" value="1"/>
</dbReference>
<dbReference type="Pfam" id="PF03205">
    <property type="entry name" value="MobB"/>
    <property type="match status" value="1"/>
</dbReference>
<evidence type="ECO:0000259" key="1">
    <source>
        <dbReference type="Pfam" id="PF03205"/>
    </source>
</evidence>
<dbReference type="InterPro" id="IPR052539">
    <property type="entry name" value="MGD_biosynthesis_adapter"/>
</dbReference>
<evidence type="ECO:0000313" key="2">
    <source>
        <dbReference type="EMBL" id="HIZ88738.1"/>
    </source>
</evidence>
<dbReference type="PANTHER" id="PTHR40072">
    <property type="entry name" value="MOLYBDOPTERIN-GUANINE DINUCLEOTIDE BIOSYNTHESIS ADAPTER PROTEIN-RELATED"/>
    <property type="match status" value="1"/>
</dbReference>
<dbReference type="Proteomes" id="UP000824176">
    <property type="component" value="Unassembled WGS sequence"/>
</dbReference>
<dbReference type="CDD" id="cd03116">
    <property type="entry name" value="MobB"/>
    <property type="match status" value="1"/>
</dbReference>
<accession>A0A9D2GRP8</accession>
<reference evidence="2" key="2">
    <citation type="submission" date="2021-04" db="EMBL/GenBank/DDBJ databases">
        <authorList>
            <person name="Gilroy R."/>
        </authorList>
    </citation>
    <scope>NUCLEOTIDE SEQUENCE</scope>
    <source>
        <strain evidence="2">ChiW4-1371</strain>
    </source>
</reference>
<name>A0A9D2GRP8_9BACT</name>
<dbReference type="InterPro" id="IPR004435">
    <property type="entry name" value="MobB_dom"/>
</dbReference>
<protein>
    <submittedName>
        <fullName evidence="2">Molybdopterin-guanine dinucleotide biosynthesis protein B</fullName>
    </submittedName>
</protein>
<feature type="domain" description="Molybdopterin-guanine dinucleotide biosynthesis protein B (MobB)" evidence="1">
    <location>
        <begin position="5"/>
        <end position="135"/>
    </location>
</feature>
<comment type="caution">
    <text evidence="2">The sequence shown here is derived from an EMBL/GenBank/DDBJ whole genome shotgun (WGS) entry which is preliminary data.</text>
</comment>
<dbReference type="SUPFAM" id="SSF52540">
    <property type="entry name" value="P-loop containing nucleoside triphosphate hydrolases"/>
    <property type="match status" value="1"/>
</dbReference>
<dbReference type="GO" id="GO:0006777">
    <property type="term" value="P:Mo-molybdopterin cofactor biosynthetic process"/>
    <property type="evidence" value="ECO:0007669"/>
    <property type="project" value="InterPro"/>
</dbReference>
<dbReference type="GO" id="GO:0005525">
    <property type="term" value="F:GTP binding"/>
    <property type="evidence" value="ECO:0007669"/>
    <property type="project" value="InterPro"/>
</dbReference>
<sequence length="167" mass="18867">MTPYITFAGYSGSGKTTLVLKIISYLKEKGFKVAALKHDGHDFEMDKEGKDTYRMKKAGADCIAISSGSKYAMIADSNHRLTFLELMAKIPEGMDIVIGEGFKDEDIPKILVYRKEINKPNLYNTEKNIIAVATDTFEEFNGVKNIFHINDYQAIGEFLINYMKNKC</sequence>
<dbReference type="Gene3D" id="3.40.50.300">
    <property type="entry name" value="P-loop containing nucleotide triphosphate hydrolases"/>
    <property type="match status" value="1"/>
</dbReference>
<reference evidence="2" key="1">
    <citation type="journal article" date="2021" name="PeerJ">
        <title>Extensive microbial diversity within the chicken gut microbiome revealed by metagenomics and culture.</title>
        <authorList>
            <person name="Gilroy R."/>
            <person name="Ravi A."/>
            <person name="Getino M."/>
            <person name="Pursley I."/>
            <person name="Horton D.L."/>
            <person name="Alikhan N.F."/>
            <person name="Baker D."/>
            <person name="Gharbi K."/>
            <person name="Hall N."/>
            <person name="Watson M."/>
            <person name="Adriaenssens E.M."/>
            <person name="Foster-Nyarko E."/>
            <person name="Jarju S."/>
            <person name="Secka A."/>
            <person name="Antonio M."/>
            <person name="Oren A."/>
            <person name="Chaudhuri R.R."/>
            <person name="La Ragione R."/>
            <person name="Hildebrand F."/>
            <person name="Pallen M.J."/>
        </authorList>
    </citation>
    <scope>NUCLEOTIDE SEQUENCE</scope>
    <source>
        <strain evidence="2">ChiW4-1371</strain>
    </source>
</reference>
<dbReference type="InterPro" id="IPR027417">
    <property type="entry name" value="P-loop_NTPase"/>
</dbReference>
<dbReference type="AlphaFoldDB" id="A0A9D2GRP8"/>
<evidence type="ECO:0000313" key="3">
    <source>
        <dbReference type="Proteomes" id="UP000824176"/>
    </source>
</evidence>
<proteinExistence type="predicted"/>
<dbReference type="EMBL" id="DXAQ01000033">
    <property type="protein sequence ID" value="HIZ88738.1"/>
    <property type="molecule type" value="Genomic_DNA"/>
</dbReference>
<organism evidence="2 3">
    <name type="scientific">Candidatus Mucispirillum faecigallinarum</name>
    <dbReference type="NCBI Taxonomy" id="2838699"/>
    <lineage>
        <taxon>Bacteria</taxon>
        <taxon>Pseudomonadati</taxon>
        <taxon>Deferribacterota</taxon>
        <taxon>Deferribacteres</taxon>
        <taxon>Deferribacterales</taxon>
        <taxon>Mucispirillaceae</taxon>
        <taxon>Mucispirillum</taxon>
    </lineage>
</organism>
<gene>
    <name evidence="2" type="primary">mobB</name>
    <name evidence="2" type="ORF">H9804_02240</name>
</gene>
<dbReference type="NCBIfam" id="TIGR00176">
    <property type="entry name" value="mobB"/>
    <property type="match status" value="1"/>
</dbReference>